<evidence type="ECO:0008006" key="3">
    <source>
        <dbReference type="Google" id="ProtNLM"/>
    </source>
</evidence>
<accession>A0ABR9D433</accession>
<reference evidence="1 2" key="1">
    <citation type="submission" date="2020-09" db="EMBL/GenBank/DDBJ databases">
        <title>Methylomonas albis sp. nov. and Methylomonas fluvii sp. nov.: Two cold-adapted methanotrophs from the River Elbe and an amended description of Methylovulum psychrotolerans strain Eb1.</title>
        <authorList>
            <person name="Bussmann I.K."/>
            <person name="Klings K.-W."/>
            <person name="Warnstedt J."/>
            <person name="Hoppert M."/>
            <person name="Saborowski A."/>
            <person name="Horn F."/>
            <person name="Liebner S."/>
        </authorList>
    </citation>
    <scope>NUCLEOTIDE SEQUENCE [LARGE SCALE GENOMIC DNA]</scope>
    <source>
        <strain evidence="1 2">EbA</strain>
    </source>
</reference>
<dbReference type="RefSeq" id="WP_192376122.1">
    <property type="nucleotide sequence ID" value="NZ_CAJHIV010000001.1"/>
</dbReference>
<protein>
    <recommendedName>
        <fullName evidence="3">RiboL-PSP-HEPN domain-containing protein</fullName>
    </recommendedName>
</protein>
<gene>
    <name evidence="1" type="ORF">IE877_18705</name>
</gene>
<name>A0ABR9D433_9GAMM</name>
<dbReference type="EMBL" id="JACXSS010000001">
    <property type="protein sequence ID" value="MBD9357873.1"/>
    <property type="molecule type" value="Genomic_DNA"/>
</dbReference>
<sequence>MFAVSASRDDCLTMNTEYEIEQDIALSEFIEEISEQAIGEFKLDCLCSYYYENPMVMGHAVNVLQEGKELLKENHPAAALVFFVTSIELLLKATILQPVVKGLVHNAKFAEIIMMHTLGQSGFDRYKELLGLIYKELAGLDLSTVQRNGAKDPLLKECTELQKIRNSIIHKGESCSSEIAEKALDVSVAVYNLIVVAVLDSLQLTVVELGKILPKTSKYPSPF</sequence>
<evidence type="ECO:0000313" key="2">
    <source>
        <dbReference type="Proteomes" id="UP000652176"/>
    </source>
</evidence>
<dbReference type="Proteomes" id="UP000652176">
    <property type="component" value="Unassembled WGS sequence"/>
</dbReference>
<proteinExistence type="predicted"/>
<organism evidence="1 2">
    <name type="scientific">Methylomonas albis</name>
    <dbReference type="NCBI Taxonomy" id="1854563"/>
    <lineage>
        <taxon>Bacteria</taxon>
        <taxon>Pseudomonadati</taxon>
        <taxon>Pseudomonadota</taxon>
        <taxon>Gammaproteobacteria</taxon>
        <taxon>Methylococcales</taxon>
        <taxon>Methylococcaceae</taxon>
        <taxon>Methylomonas</taxon>
    </lineage>
</organism>
<comment type="caution">
    <text evidence="1">The sequence shown here is derived from an EMBL/GenBank/DDBJ whole genome shotgun (WGS) entry which is preliminary data.</text>
</comment>
<keyword evidence="2" id="KW-1185">Reference proteome</keyword>
<evidence type="ECO:0000313" key="1">
    <source>
        <dbReference type="EMBL" id="MBD9357873.1"/>
    </source>
</evidence>